<dbReference type="PANTHER" id="PTHR33371">
    <property type="entry name" value="INTERMEMBRANE PHOSPHOLIPID TRANSPORT SYSTEM BINDING PROTEIN MLAD-RELATED"/>
    <property type="match status" value="1"/>
</dbReference>
<evidence type="ECO:0000313" key="3">
    <source>
        <dbReference type="EMBL" id="RMI30043.1"/>
    </source>
</evidence>
<comment type="caution">
    <text evidence="3">The sequence shown here is derived from an EMBL/GenBank/DDBJ whole genome shotgun (WGS) entry which is preliminary data.</text>
</comment>
<dbReference type="GO" id="GO:0005576">
    <property type="term" value="C:extracellular region"/>
    <property type="evidence" value="ECO:0007669"/>
    <property type="project" value="TreeGrafter"/>
</dbReference>
<name>A0A3M2L0M4_9NOCA</name>
<sequence length="341" mass="35690">MGASRIRHRVRRTRTAGRETAADLRWGIGGLIGAILLVVGIGMVYVAETDSGRTYSAELASAGAVRAGDDVRVAGIPVGKVTALTLLPDRVRMTFTVAGSVFLGDRTAVDIRMLTVVGGYYVAVQPSGTKPLGANVIPEDRVTLPYNLAQTFQDAVAPVRGIDGDTLRRDLAAVSASIGKSPDAVRAAVRAAGDLVGVLDKQNSDISRTLSMTDEYLSALRANADVLSRLLTNLAGMETIIKNDKVVVAQALNDLADIVQELSPLGHAWDASLKQRAQPLADTVPQLRELGDRLGALLDSLQAFEQRLLTLAPPGAGPAVDQSAATVTLPDICVPVPGGGC</sequence>
<dbReference type="OrthoDB" id="4379218at2"/>
<reference evidence="3 4" key="1">
    <citation type="submission" date="2018-10" db="EMBL/GenBank/DDBJ databases">
        <title>Isolation from cow dung.</title>
        <authorList>
            <person name="Ling L."/>
        </authorList>
    </citation>
    <scope>NUCLEOTIDE SEQUENCE [LARGE SCALE GENOMIC DNA]</scope>
    <source>
        <strain evidence="3 4">NEAU-LL90</strain>
    </source>
</reference>
<keyword evidence="1" id="KW-1133">Transmembrane helix</keyword>
<protein>
    <submittedName>
        <fullName evidence="3">MCE family protein</fullName>
    </submittedName>
</protein>
<proteinExistence type="predicted"/>
<feature type="domain" description="Mce/MlaD" evidence="2">
    <location>
        <begin position="52"/>
        <end position="126"/>
    </location>
</feature>
<accession>A0A3M2L0M4</accession>
<dbReference type="AlphaFoldDB" id="A0A3M2L0M4"/>
<evidence type="ECO:0000256" key="1">
    <source>
        <dbReference type="SAM" id="Phobius"/>
    </source>
</evidence>
<dbReference type="EMBL" id="RFFH01000011">
    <property type="protein sequence ID" value="RMI30043.1"/>
    <property type="molecule type" value="Genomic_DNA"/>
</dbReference>
<dbReference type="Proteomes" id="UP000279275">
    <property type="component" value="Unassembled WGS sequence"/>
</dbReference>
<dbReference type="InterPro" id="IPR003399">
    <property type="entry name" value="Mce/MlaD"/>
</dbReference>
<gene>
    <name evidence="3" type="ORF">EBN03_22640</name>
</gene>
<dbReference type="InterPro" id="IPR052336">
    <property type="entry name" value="MlaD_Phospholipid_Transporter"/>
</dbReference>
<organism evidence="3 4">
    <name type="scientific">Nocardia stercoris</name>
    <dbReference type="NCBI Taxonomy" id="2483361"/>
    <lineage>
        <taxon>Bacteria</taxon>
        <taxon>Bacillati</taxon>
        <taxon>Actinomycetota</taxon>
        <taxon>Actinomycetes</taxon>
        <taxon>Mycobacteriales</taxon>
        <taxon>Nocardiaceae</taxon>
        <taxon>Nocardia</taxon>
    </lineage>
</organism>
<dbReference type="PANTHER" id="PTHR33371:SF18">
    <property type="entry name" value="MCE-FAMILY PROTEIN MCE3C"/>
    <property type="match status" value="1"/>
</dbReference>
<keyword evidence="1" id="KW-0812">Transmembrane</keyword>
<feature type="transmembrane region" description="Helical" evidence="1">
    <location>
        <begin position="21"/>
        <end position="46"/>
    </location>
</feature>
<keyword evidence="4" id="KW-1185">Reference proteome</keyword>
<evidence type="ECO:0000259" key="2">
    <source>
        <dbReference type="Pfam" id="PF02470"/>
    </source>
</evidence>
<evidence type="ECO:0000313" key="4">
    <source>
        <dbReference type="Proteomes" id="UP000279275"/>
    </source>
</evidence>
<keyword evidence="1" id="KW-0472">Membrane</keyword>
<dbReference type="Pfam" id="PF02470">
    <property type="entry name" value="MlaD"/>
    <property type="match status" value="1"/>
</dbReference>